<dbReference type="CDD" id="cd00051">
    <property type="entry name" value="EFh"/>
    <property type="match status" value="1"/>
</dbReference>
<dbReference type="Proteomes" id="UP001642464">
    <property type="component" value="Unassembled WGS sequence"/>
</dbReference>
<evidence type="ECO:0000259" key="4">
    <source>
        <dbReference type="PROSITE" id="PS50222"/>
    </source>
</evidence>
<dbReference type="EMBL" id="CAXAMM010019413">
    <property type="protein sequence ID" value="CAK9045655.1"/>
    <property type="molecule type" value="Genomic_DNA"/>
</dbReference>
<keyword evidence="1" id="KW-0479">Metal-binding</keyword>
<dbReference type="PRINTS" id="PR00450">
    <property type="entry name" value="RECOVERIN"/>
</dbReference>
<dbReference type="InterPro" id="IPR018247">
    <property type="entry name" value="EF_Hand_1_Ca_BS"/>
</dbReference>
<organism evidence="5 6">
    <name type="scientific">Durusdinium trenchii</name>
    <dbReference type="NCBI Taxonomy" id="1381693"/>
    <lineage>
        <taxon>Eukaryota</taxon>
        <taxon>Sar</taxon>
        <taxon>Alveolata</taxon>
        <taxon>Dinophyceae</taxon>
        <taxon>Suessiales</taxon>
        <taxon>Symbiodiniaceae</taxon>
        <taxon>Durusdinium</taxon>
    </lineage>
</organism>
<keyword evidence="2" id="KW-0677">Repeat</keyword>
<keyword evidence="6" id="KW-1185">Reference proteome</keyword>
<dbReference type="SMART" id="SM00054">
    <property type="entry name" value="EFh"/>
    <property type="match status" value="3"/>
</dbReference>
<feature type="domain" description="EF-hand" evidence="4">
    <location>
        <begin position="172"/>
        <end position="207"/>
    </location>
</feature>
<keyword evidence="5" id="KW-0808">Transferase</keyword>
<dbReference type="PROSITE" id="PS00018">
    <property type="entry name" value="EF_HAND_1"/>
    <property type="match status" value="2"/>
</dbReference>
<evidence type="ECO:0000256" key="1">
    <source>
        <dbReference type="ARBA" id="ARBA00022723"/>
    </source>
</evidence>
<keyword evidence="5" id="KW-0418">Kinase</keyword>
<dbReference type="GO" id="GO:0016301">
    <property type="term" value="F:kinase activity"/>
    <property type="evidence" value="ECO:0007669"/>
    <property type="project" value="UniProtKB-KW"/>
</dbReference>
<keyword evidence="3" id="KW-0106">Calcium</keyword>
<dbReference type="Gene3D" id="1.10.238.10">
    <property type="entry name" value="EF-hand"/>
    <property type="match status" value="2"/>
</dbReference>
<dbReference type="InterPro" id="IPR002048">
    <property type="entry name" value="EF_hand_dom"/>
</dbReference>
<dbReference type="PROSITE" id="PS50222">
    <property type="entry name" value="EF_HAND_2"/>
    <property type="match status" value="3"/>
</dbReference>
<proteinExistence type="predicted"/>
<dbReference type="InterPro" id="IPR011992">
    <property type="entry name" value="EF-hand-dom_pair"/>
</dbReference>
<gene>
    <name evidence="5" type="ORF">SCF082_LOCUS25790</name>
</gene>
<sequence>MPLCHHDLARSAADAPRMGGLALVASGNEVLRRLDIHNSFEVSSEWLVRLSALHLLIAAFSLACQPQVVQLPDEEETPARAKVVKVAKAVIMEVASKLPIERAERIAKAFERFDEDHNGGISLEELQRLFAKMGLKDKSLQTRAFQALDINGDGDLSFSEFAAGVLRVFTELLEERFLELFRRYDLDSDGMLSRAELEKFVEKVLPLANRSVQQSPEAAISQLFGDQESISFEELRTQLLPGKRLRR</sequence>
<accession>A0ABP0M2E0</accession>
<dbReference type="PANTHER" id="PTHR45942">
    <property type="entry name" value="PROTEIN PHOSPATASE 3 REGULATORY SUBUNIT B ALPHA ISOFORM TYPE 1"/>
    <property type="match status" value="1"/>
</dbReference>
<evidence type="ECO:0000256" key="2">
    <source>
        <dbReference type="ARBA" id="ARBA00022737"/>
    </source>
</evidence>
<comment type="caution">
    <text evidence="5">The sequence shown here is derived from an EMBL/GenBank/DDBJ whole genome shotgun (WGS) entry which is preliminary data.</text>
</comment>
<evidence type="ECO:0000313" key="6">
    <source>
        <dbReference type="Proteomes" id="UP001642464"/>
    </source>
</evidence>
<dbReference type="Pfam" id="PF13499">
    <property type="entry name" value="EF-hand_7"/>
    <property type="match status" value="1"/>
</dbReference>
<evidence type="ECO:0000313" key="5">
    <source>
        <dbReference type="EMBL" id="CAK9045655.1"/>
    </source>
</evidence>
<dbReference type="SUPFAM" id="SSF47473">
    <property type="entry name" value="EF-hand"/>
    <property type="match status" value="1"/>
</dbReference>
<dbReference type="Pfam" id="PF13202">
    <property type="entry name" value="EF-hand_5"/>
    <property type="match status" value="1"/>
</dbReference>
<evidence type="ECO:0000256" key="3">
    <source>
        <dbReference type="ARBA" id="ARBA00022837"/>
    </source>
</evidence>
<name>A0ABP0M2E0_9DINO</name>
<feature type="domain" description="EF-hand" evidence="4">
    <location>
        <begin position="101"/>
        <end position="136"/>
    </location>
</feature>
<reference evidence="5 6" key="1">
    <citation type="submission" date="2024-02" db="EMBL/GenBank/DDBJ databases">
        <authorList>
            <person name="Chen Y."/>
            <person name="Shah S."/>
            <person name="Dougan E. K."/>
            <person name="Thang M."/>
            <person name="Chan C."/>
        </authorList>
    </citation>
    <scope>NUCLEOTIDE SEQUENCE [LARGE SCALE GENOMIC DNA]</scope>
</reference>
<feature type="domain" description="EF-hand" evidence="4">
    <location>
        <begin position="143"/>
        <end position="171"/>
    </location>
</feature>
<protein>
    <submittedName>
        <fullName evidence="5">Calcium-dependent protein kinase 27</fullName>
    </submittedName>
</protein>